<organism evidence="1 2">
    <name type="scientific">Mus spicilegus</name>
    <name type="common">Mound-building mouse</name>
    <dbReference type="NCBI Taxonomy" id="10103"/>
    <lineage>
        <taxon>Eukaryota</taxon>
        <taxon>Metazoa</taxon>
        <taxon>Chordata</taxon>
        <taxon>Craniata</taxon>
        <taxon>Vertebrata</taxon>
        <taxon>Euteleostomi</taxon>
        <taxon>Mammalia</taxon>
        <taxon>Eutheria</taxon>
        <taxon>Euarchontoglires</taxon>
        <taxon>Glires</taxon>
        <taxon>Rodentia</taxon>
        <taxon>Myomorpha</taxon>
        <taxon>Muroidea</taxon>
        <taxon>Muridae</taxon>
        <taxon>Murinae</taxon>
        <taxon>Mus</taxon>
        <taxon>Mus</taxon>
    </lineage>
</organism>
<evidence type="ECO:0000313" key="2">
    <source>
        <dbReference type="Proteomes" id="UP000694415"/>
    </source>
</evidence>
<reference evidence="1" key="2">
    <citation type="submission" date="2025-09" db="UniProtKB">
        <authorList>
            <consortium name="Ensembl"/>
        </authorList>
    </citation>
    <scope>IDENTIFICATION</scope>
</reference>
<dbReference type="Proteomes" id="UP000694415">
    <property type="component" value="Unplaced"/>
</dbReference>
<keyword evidence="2" id="KW-1185">Reference proteome</keyword>
<protein>
    <submittedName>
        <fullName evidence="1">Uncharacterized protein</fullName>
    </submittedName>
</protein>
<dbReference type="Ensembl" id="ENSMSIT00000016287.1">
    <property type="protein sequence ID" value="ENSMSIP00000012837.1"/>
    <property type="gene ID" value="ENSMSIG00000011147.1"/>
</dbReference>
<accession>A0A8C6GY32</accession>
<reference evidence="1" key="1">
    <citation type="submission" date="2025-08" db="UniProtKB">
        <authorList>
            <consortium name="Ensembl"/>
        </authorList>
    </citation>
    <scope>IDENTIFICATION</scope>
</reference>
<sequence length="69" mass="7664">MPSPFSREMARVSTALPLEAELVLNLILSSGGRSEMIPCRFNIVDDSPKFRTTRKTLSMPSSSLVYTTE</sequence>
<evidence type="ECO:0000313" key="1">
    <source>
        <dbReference type="Ensembl" id="ENSMSIP00000012837.1"/>
    </source>
</evidence>
<name>A0A8C6GY32_MUSSI</name>
<dbReference type="GeneTree" id="ENSGT00920000150742"/>
<proteinExistence type="predicted"/>
<dbReference type="AlphaFoldDB" id="A0A8C6GY32"/>